<reference evidence="2 3" key="1">
    <citation type="submission" date="2008-04" db="EMBL/GenBank/DDBJ databases">
        <title>Genome diversity and DNA divergence of Rhizobium etli.</title>
        <authorList>
            <person name="Gonzalez V."/>
            <person name="Acosta J.L."/>
            <person name="Santamaria R.I."/>
            <person name="Bustos P."/>
            <person name="Hernandez-Gonzalez I.L."/>
            <person name="Fernandez J.L."/>
            <person name="Diaz R."/>
            <person name="Flores M."/>
            <person name="Mora J."/>
            <person name="Palacios R."/>
            <person name="Davila G."/>
        </authorList>
    </citation>
    <scope>NUCLEOTIDE SEQUENCE [LARGE SCALE GENOMIC DNA]</scope>
    <source>
        <strain evidence="2 3">CIAT 652</strain>
    </source>
</reference>
<proteinExistence type="predicted"/>
<organism evidence="2 3">
    <name type="scientific">Rhizobium etli (strain CIAT 652)</name>
    <dbReference type="NCBI Taxonomy" id="491916"/>
    <lineage>
        <taxon>Bacteria</taxon>
        <taxon>Pseudomonadati</taxon>
        <taxon>Pseudomonadota</taxon>
        <taxon>Alphaproteobacteria</taxon>
        <taxon>Hyphomicrobiales</taxon>
        <taxon>Rhizobiaceae</taxon>
        <taxon>Rhizobium/Agrobacterium group</taxon>
        <taxon>Rhizobium</taxon>
    </lineage>
</organism>
<gene>
    <name evidence="2" type="ordered locus">RHECIAT_CH0003828</name>
</gene>
<protein>
    <submittedName>
        <fullName evidence="2">Uncharacterized protein</fullName>
    </submittedName>
</protein>
<evidence type="ECO:0000313" key="2">
    <source>
        <dbReference type="EMBL" id="ACE92766.1"/>
    </source>
</evidence>
<evidence type="ECO:0000313" key="3">
    <source>
        <dbReference type="Proteomes" id="UP000008817"/>
    </source>
</evidence>
<dbReference type="KEGG" id="rec:RHECIAT_CH0003828"/>
<dbReference type="eggNOG" id="ENOG5031BGR">
    <property type="taxonomic scope" value="Bacteria"/>
</dbReference>
<sequence>MNDLAIPEAREKKSPTSGAIIAWVSAASAVWLLAGILGLGYFAKSTASCDGTFSCLTIDAWGTYLSGVFAPLAFFWLVATVWIQSRELAQQREELVLTRQEFAHSREVMKAQAEEAANSARYIGLQTEILKRQEEQQILERRRNEFQYALNNLHGIIKHRLWKTPCFVGTNTGGNRGSFGITTPIPSDRDETIVVFSKYVQSGYAAQGWVNAEFEPAYQLSGVEAFDMADRAIDLVNQIDDFAGSEVRRLGIFELSHQLKVLCKMDPNR</sequence>
<feature type="transmembrane region" description="Helical" evidence="1">
    <location>
        <begin position="63"/>
        <end position="83"/>
    </location>
</feature>
<keyword evidence="1" id="KW-0812">Transmembrane</keyword>
<keyword evidence="1" id="KW-0472">Membrane</keyword>
<dbReference type="AlphaFoldDB" id="B3PZW6"/>
<keyword evidence="1" id="KW-1133">Transmembrane helix</keyword>
<feature type="transmembrane region" description="Helical" evidence="1">
    <location>
        <begin position="20"/>
        <end position="43"/>
    </location>
</feature>
<dbReference type="HOGENOM" id="CLU_1033950_0_0_5"/>
<evidence type="ECO:0000256" key="1">
    <source>
        <dbReference type="SAM" id="Phobius"/>
    </source>
</evidence>
<dbReference type="Proteomes" id="UP000008817">
    <property type="component" value="Chromosome"/>
</dbReference>
<name>B3PZW6_RHIE6</name>
<accession>B3PZW6</accession>
<dbReference type="EMBL" id="CP001074">
    <property type="protein sequence ID" value="ACE92766.1"/>
    <property type="molecule type" value="Genomic_DNA"/>
</dbReference>